<organism evidence="2 3">
    <name type="scientific">Pseudolycoriella hygida</name>
    <dbReference type="NCBI Taxonomy" id="35572"/>
    <lineage>
        <taxon>Eukaryota</taxon>
        <taxon>Metazoa</taxon>
        <taxon>Ecdysozoa</taxon>
        <taxon>Arthropoda</taxon>
        <taxon>Hexapoda</taxon>
        <taxon>Insecta</taxon>
        <taxon>Pterygota</taxon>
        <taxon>Neoptera</taxon>
        <taxon>Endopterygota</taxon>
        <taxon>Diptera</taxon>
        <taxon>Nematocera</taxon>
        <taxon>Sciaroidea</taxon>
        <taxon>Sciaridae</taxon>
        <taxon>Pseudolycoriella</taxon>
    </lineage>
</organism>
<evidence type="ECO:0000313" key="3">
    <source>
        <dbReference type="Proteomes" id="UP001151699"/>
    </source>
</evidence>
<dbReference type="Proteomes" id="UP001151699">
    <property type="component" value="Chromosome X"/>
</dbReference>
<feature type="compositionally biased region" description="Basic residues" evidence="1">
    <location>
        <begin position="92"/>
        <end position="108"/>
    </location>
</feature>
<proteinExistence type="predicted"/>
<reference evidence="2" key="1">
    <citation type="submission" date="2022-07" db="EMBL/GenBank/DDBJ databases">
        <authorList>
            <person name="Trinca V."/>
            <person name="Uliana J.V.C."/>
            <person name="Torres T.T."/>
            <person name="Ward R.J."/>
            <person name="Monesi N."/>
        </authorList>
    </citation>
    <scope>NUCLEOTIDE SEQUENCE</scope>
    <source>
        <strain evidence="2">HSMRA1968</strain>
        <tissue evidence="2">Whole embryos</tissue>
    </source>
</reference>
<protein>
    <submittedName>
        <fullName evidence="2">Uncharacterized protein</fullName>
    </submittedName>
</protein>
<comment type="caution">
    <text evidence="2">The sequence shown here is derived from an EMBL/GenBank/DDBJ whole genome shotgun (WGS) entry which is preliminary data.</text>
</comment>
<gene>
    <name evidence="2" type="ORF">Bhyg_12873</name>
</gene>
<sequence length="256" mass="28412">MGKKLQPKIRYTDTSYIIFQQWQKGGGKATFPVVYNFVPHPKSPANEIENHKSSKSIDNAISPNGSIASKQNGDIVQKQNGSVVQKAESNGKKLKKRRSRSLDRKRNKRSLIIDDSDESLYDGDDDVDETDNVRCSSVPITSNVTVDVHRPSSTVIQLNVAGVQDDDNGTKSSTVVPESNKFDTTTLDINHNALPLAELENVDSSKDVANRVQIRRKKMNPISDSSSFDESSDQEVGYATVRRESLTEEILAVYKI</sequence>
<accession>A0A9Q0MZ37</accession>
<dbReference type="OrthoDB" id="10656809at2759"/>
<evidence type="ECO:0000313" key="2">
    <source>
        <dbReference type="EMBL" id="KAJ6640124.1"/>
    </source>
</evidence>
<name>A0A9Q0MZ37_9DIPT</name>
<keyword evidence="3" id="KW-1185">Reference proteome</keyword>
<feature type="region of interest" description="Disordered" evidence="1">
    <location>
        <begin position="45"/>
        <end position="108"/>
    </location>
</feature>
<feature type="compositionally biased region" description="Polar residues" evidence="1">
    <location>
        <begin position="56"/>
        <end position="83"/>
    </location>
</feature>
<dbReference type="EMBL" id="WJQU01000003">
    <property type="protein sequence ID" value="KAJ6640124.1"/>
    <property type="molecule type" value="Genomic_DNA"/>
</dbReference>
<evidence type="ECO:0000256" key="1">
    <source>
        <dbReference type="SAM" id="MobiDB-lite"/>
    </source>
</evidence>
<dbReference type="AlphaFoldDB" id="A0A9Q0MZ37"/>